<keyword evidence="2 8" id="KW-0999">Mitochondrion inner membrane</keyword>
<sequence>MTSRLRRCASSFRRNFGFIALVSGQFMCAIRLTFDAVGAPIPTIGVSMMPTMNYFGDVVWYTPLSYWRPLHQWGGWSTKLERRPKRGELVVVDNPTDPSYYVCKRVIGVEGDLVEMDPRRDGIVWDPSRHSLDRKRSAGRDDGEMASVAGQDRWGHSKYVRIPKGYIWIAGDNLSSSTDSRHYGPVPLASVRGKVIARIWKDGRPDWTRFDSNVRVIGECDIPSISSRL</sequence>
<dbReference type="GeneID" id="39593607"/>
<dbReference type="Gene3D" id="2.10.109.10">
    <property type="entry name" value="Umud Fragment, subunit A"/>
    <property type="match status" value="1"/>
</dbReference>
<evidence type="ECO:0000256" key="7">
    <source>
        <dbReference type="PIRSR" id="PIRSR600223-1"/>
    </source>
</evidence>
<evidence type="ECO:0000256" key="3">
    <source>
        <dbReference type="ARBA" id="ARBA00022801"/>
    </source>
</evidence>
<evidence type="ECO:0000259" key="9">
    <source>
        <dbReference type="Pfam" id="PF10502"/>
    </source>
</evidence>
<keyword evidence="5" id="KW-0472">Membrane</keyword>
<evidence type="ECO:0000256" key="2">
    <source>
        <dbReference type="ARBA" id="ARBA00022792"/>
    </source>
</evidence>
<dbReference type="RefSeq" id="XP_028475431.1">
    <property type="nucleotide sequence ID" value="XM_028624359.1"/>
</dbReference>
<dbReference type="EC" id="3.4.21.-" evidence="8"/>
<dbReference type="PRINTS" id="PR00727">
    <property type="entry name" value="LEADERPTASE"/>
</dbReference>
<evidence type="ECO:0000256" key="5">
    <source>
        <dbReference type="ARBA" id="ARBA00023136"/>
    </source>
</evidence>
<feature type="active site" evidence="7">
    <location>
        <position position="47"/>
    </location>
</feature>
<evidence type="ECO:0000256" key="4">
    <source>
        <dbReference type="ARBA" id="ARBA00023128"/>
    </source>
</evidence>
<dbReference type="EMBL" id="RSCE01000008">
    <property type="protein sequence ID" value="RSH80484.1"/>
    <property type="molecule type" value="Genomic_DNA"/>
</dbReference>
<feature type="active site" evidence="7">
    <location>
        <position position="104"/>
    </location>
</feature>
<dbReference type="Proteomes" id="UP000279236">
    <property type="component" value="Unassembled WGS sequence"/>
</dbReference>
<gene>
    <name evidence="10" type="ORF">EHS24_009064</name>
</gene>
<dbReference type="SUPFAM" id="SSF51306">
    <property type="entry name" value="LexA/Signal peptidase"/>
    <property type="match status" value="1"/>
</dbReference>
<dbReference type="InterPro" id="IPR000223">
    <property type="entry name" value="Pept_S26A_signal_pept_1"/>
</dbReference>
<keyword evidence="8" id="KW-0645">Protease</keyword>
<evidence type="ECO:0000313" key="10">
    <source>
        <dbReference type="EMBL" id="RSH80484.1"/>
    </source>
</evidence>
<keyword evidence="11" id="KW-1185">Reference proteome</keyword>
<accession>A0A427XNX8</accession>
<dbReference type="NCBIfam" id="TIGR02227">
    <property type="entry name" value="sigpep_I_bact"/>
    <property type="match status" value="1"/>
</dbReference>
<dbReference type="PANTHER" id="PTHR12383:SF16">
    <property type="entry name" value="MITOCHONDRIAL INNER MEMBRANE PROTEASE SUBUNIT 1"/>
    <property type="match status" value="1"/>
</dbReference>
<reference evidence="10 11" key="1">
    <citation type="submission" date="2018-11" db="EMBL/GenBank/DDBJ databases">
        <title>Genome sequence of Apiotrichum porosum DSM 27194.</title>
        <authorList>
            <person name="Aliyu H."/>
            <person name="Gorte O."/>
            <person name="Ochsenreither K."/>
        </authorList>
    </citation>
    <scope>NUCLEOTIDE SEQUENCE [LARGE SCALE GENOMIC DNA]</scope>
    <source>
        <strain evidence="10 11">DSM 27194</strain>
    </source>
</reference>
<dbReference type="PROSITE" id="PS00761">
    <property type="entry name" value="SPASE_I_3"/>
    <property type="match status" value="1"/>
</dbReference>
<evidence type="ECO:0000313" key="11">
    <source>
        <dbReference type="Proteomes" id="UP000279236"/>
    </source>
</evidence>
<keyword evidence="3 8" id="KW-0378">Hydrolase</keyword>
<dbReference type="Pfam" id="PF10502">
    <property type="entry name" value="Peptidase_S26"/>
    <property type="match status" value="1"/>
</dbReference>
<dbReference type="CDD" id="cd06530">
    <property type="entry name" value="S26_SPase_I"/>
    <property type="match status" value="1"/>
</dbReference>
<comment type="caution">
    <text evidence="10">The sequence shown here is derived from an EMBL/GenBank/DDBJ whole genome shotgun (WGS) entry which is preliminary data.</text>
</comment>
<dbReference type="InterPro" id="IPR019758">
    <property type="entry name" value="Pept_S26A_signal_pept_1_CS"/>
</dbReference>
<dbReference type="InterPro" id="IPR019533">
    <property type="entry name" value="Peptidase_S26"/>
</dbReference>
<dbReference type="STRING" id="105984.A0A427XNX8"/>
<dbReference type="GO" id="GO:0042720">
    <property type="term" value="C:mitochondrial inner membrane peptidase complex"/>
    <property type="evidence" value="ECO:0007669"/>
    <property type="project" value="TreeGrafter"/>
</dbReference>
<dbReference type="GO" id="GO:0006465">
    <property type="term" value="P:signal peptide processing"/>
    <property type="evidence" value="ECO:0007669"/>
    <property type="project" value="InterPro"/>
</dbReference>
<dbReference type="OrthoDB" id="308440at2759"/>
<proteinExistence type="inferred from homology"/>
<comment type="subcellular location">
    <subcellularLocation>
        <location evidence="1 8">Mitochondrion inner membrane</location>
    </subcellularLocation>
</comment>
<dbReference type="PANTHER" id="PTHR12383">
    <property type="entry name" value="PROTEASE FAMILY S26 MITOCHONDRIAL INNER MEMBRANE PROTEASE-RELATED"/>
    <property type="match status" value="1"/>
</dbReference>
<evidence type="ECO:0000256" key="8">
    <source>
        <dbReference type="RuleBase" id="RU362041"/>
    </source>
</evidence>
<dbReference type="AlphaFoldDB" id="A0A427XNX8"/>
<evidence type="ECO:0000256" key="1">
    <source>
        <dbReference type="ARBA" id="ARBA00004273"/>
    </source>
</evidence>
<dbReference type="InterPro" id="IPR036286">
    <property type="entry name" value="LexA/Signal_pep-like_sf"/>
</dbReference>
<feature type="domain" description="Peptidase S26" evidence="9">
    <location>
        <begin position="31"/>
        <end position="200"/>
    </location>
</feature>
<dbReference type="GO" id="GO:0004252">
    <property type="term" value="F:serine-type endopeptidase activity"/>
    <property type="evidence" value="ECO:0007669"/>
    <property type="project" value="InterPro"/>
</dbReference>
<keyword evidence="4 8" id="KW-0496">Mitochondrion</keyword>
<dbReference type="InterPro" id="IPR052064">
    <property type="entry name" value="Mito_IMP1_subunit"/>
</dbReference>
<evidence type="ECO:0000256" key="6">
    <source>
        <dbReference type="ARBA" id="ARBA00038445"/>
    </source>
</evidence>
<dbReference type="GO" id="GO:0006627">
    <property type="term" value="P:protein processing involved in protein targeting to mitochondrion"/>
    <property type="evidence" value="ECO:0007669"/>
    <property type="project" value="TreeGrafter"/>
</dbReference>
<comment type="similarity">
    <text evidence="6">Belongs to the peptidase S26 family. IMP1 subfamily.</text>
</comment>
<protein>
    <recommendedName>
        <fullName evidence="8">Mitochondrial inner membrane protease subunit</fullName>
        <ecNumber evidence="8">3.4.21.-</ecNumber>
    </recommendedName>
</protein>
<name>A0A427XNX8_9TREE</name>
<organism evidence="10 11">
    <name type="scientific">Apiotrichum porosum</name>
    <dbReference type="NCBI Taxonomy" id="105984"/>
    <lineage>
        <taxon>Eukaryota</taxon>
        <taxon>Fungi</taxon>
        <taxon>Dikarya</taxon>
        <taxon>Basidiomycota</taxon>
        <taxon>Agaricomycotina</taxon>
        <taxon>Tremellomycetes</taxon>
        <taxon>Trichosporonales</taxon>
        <taxon>Trichosporonaceae</taxon>
        <taxon>Apiotrichum</taxon>
    </lineage>
</organism>